<name>N1QZC1_AEGTA</name>
<evidence type="ECO:0000256" key="1">
    <source>
        <dbReference type="SAM" id="MobiDB-lite"/>
    </source>
</evidence>
<feature type="transmembrane region" description="Helical" evidence="2">
    <location>
        <begin position="352"/>
        <end position="373"/>
    </location>
</feature>
<evidence type="ECO:0000256" key="2">
    <source>
        <dbReference type="SAM" id="Phobius"/>
    </source>
</evidence>
<feature type="transmembrane region" description="Helical" evidence="2">
    <location>
        <begin position="385"/>
        <end position="405"/>
    </location>
</feature>
<sequence>MGIVHRAVLQICSDSEDFRRCEFSGRRCFRRRRDAYGDFVNLKMICRLSLTEVLIGTQLLAAGPPQSRCGRVSDPRALRRRLQPPSYPHAAAPSRKMPPVPAAASSSVPSVPPERTPTGGTASPGNSMAPLESTPTATEAAASPGNSVVPPESNPTASPPPSVTEPERLSLSIQDESTTPLLSVDVHDLHKHAIEFLEESKGYPVLADPAAGFAKLLELFAAAESKAMYAGDLKAAASILSKAATDGKLPVNLAGTTKRLASEAMKLASEVETRRIFFSLARIRSCCCLSASQIARCWSWCCTEELPLHRRDLDRQALFVDKLSALYCLSMPASLGLLPYLPATIPKDQSVLMAYIYGLIFSSASIGLVLSLHPMKRFDVELARFVSRLSFVGLSVLVLILRIVAG</sequence>
<dbReference type="AlphaFoldDB" id="N1QZC1"/>
<keyword evidence="2" id="KW-1133">Transmembrane helix</keyword>
<protein>
    <submittedName>
        <fullName evidence="3">Uncharacterized protein</fullName>
    </submittedName>
</protein>
<feature type="transmembrane region" description="Helical" evidence="2">
    <location>
        <begin position="319"/>
        <end position="340"/>
    </location>
</feature>
<keyword evidence="2" id="KW-0472">Membrane</keyword>
<reference evidence="3" key="1">
    <citation type="submission" date="2015-06" db="UniProtKB">
        <authorList>
            <consortium name="EnsemblPlants"/>
        </authorList>
    </citation>
    <scope>IDENTIFICATION</scope>
</reference>
<feature type="compositionally biased region" description="Low complexity" evidence="1">
    <location>
        <begin position="129"/>
        <end position="156"/>
    </location>
</feature>
<proteinExistence type="predicted"/>
<evidence type="ECO:0000313" key="3">
    <source>
        <dbReference type="EnsemblPlants" id="EMT14577"/>
    </source>
</evidence>
<keyword evidence="2" id="KW-0812">Transmembrane</keyword>
<organism evidence="3">
    <name type="scientific">Aegilops tauschii</name>
    <name type="common">Tausch's goatgrass</name>
    <name type="synonym">Aegilops squarrosa</name>
    <dbReference type="NCBI Taxonomy" id="37682"/>
    <lineage>
        <taxon>Eukaryota</taxon>
        <taxon>Viridiplantae</taxon>
        <taxon>Streptophyta</taxon>
        <taxon>Embryophyta</taxon>
        <taxon>Tracheophyta</taxon>
        <taxon>Spermatophyta</taxon>
        <taxon>Magnoliopsida</taxon>
        <taxon>Liliopsida</taxon>
        <taxon>Poales</taxon>
        <taxon>Poaceae</taxon>
        <taxon>BOP clade</taxon>
        <taxon>Pooideae</taxon>
        <taxon>Triticodae</taxon>
        <taxon>Triticeae</taxon>
        <taxon>Triticinae</taxon>
        <taxon>Aegilops</taxon>
    </lineage>
</organism>
<accession>N1QZC1</accession>
<feature type="region of interest" description="Disordered" evidence="1">
    <location>
        <begin position="63"/>
        <end position="167"/>
    </location>
</feature>
<dbReference type="EnsemblPlants" id="EMT14577">
    <property type="protein sequence ID" value="EMT14577"/>
    <property type="gene ID" value="F775_06260"/>
</dbReference>